<evidence type="ECO:0000259" key="2">
    <source>
        <dbReference type="PROSITE" id="PS50188"/>
    </source>
</evidence>
<sequence length="286" mass="31009">MGLTLCRWLCPDRTWRKRAPPSLSSSPFHPLAVTTPFRLAVLLDGPPACFTGPKSSWSPVHHSPNFSLSRDGTVAQRTPAEQSTDGVRGAEGEQGGLHVWAVDWDPAERGSHAVLGVSTQHCPLQASGYTALVGGDAESWGWELGSNEVWHNGVPCGRYPRMGTELGEQEREQRPLLAVPGRVLMVLDGDAGTLGFVVDGCFLGMAVWNLPLGVRLFPAVSSVWGGSRITLRYLNGGPREPPSLTSLCCLSVRLSLERDRETPPALERLLWHVPPGLKPLLRNSTC</sequence>
<proteinExistence type="predicted"/>
<dbReference type="InterPro" id="IPR003877">
    <property type="entry name" value="SPRY_dom"/>
</dbReference>
<feature type="region of interest" description="Disordered" evidence="1">
    <location>
        <begin position="68"/>
        <end position="92"/>
    </location>
</feature>
<dbReference type="EMBL" id="JAFIRN010000003">
    <property type="protein sequence ID" value="KAG5852020.1"/>
    <property type="molecule type" value="Genomic_DNA"/>
</dbReference>
<dbReference type="GO" id="GO:0019005">
    <property type="term" value="C:SCF ubiquitin ligase complex"/>
    <property type="evidence" value="ECO:0007669"/>
    <property type="project" value="TreeGrafter"/>
</dbReference>
<dbReference type="Gene3D" id="2.60.120.920">
    <property type="match status" value="1"/>
</dbReference>
<dbReference type="InterPro" id="IPR050672">
    <property type="entry name" value="FBXO45-Fsn/SPSB_families"/>
</dbReference>
<gene>
    <name evidence="3" type="ORF">ANANG_G00058010</name>
</gene>
<keyword evidence="4" id="KW-1185">Reference proteome</keyword>
<dbReference type="PANTHER" id="PTHR12245">
    <property type="entry name" value="SPRY DOMAIN CONTAINING SOCS BOX PROTEIN"/>
    <property type="match status" value="1"/>
</dbReference>
<dbReference type="InterPro" id="IPR043136">
    <property type="entry name" value="B30.2/SPRY_sf"/>
</dbReference>
<dbReference type="Pfam" id="PF00622">
    <property type="entry name" value="SPRY"/>
    <property type="match status" value="1"/>
</dbReference>
<dbReference type="InterPro" id="IPR013320">
    <property type="entry name" value="ConA-like_dom_sf"/>
</dbReference>
<comment type="caution">
    <text evidence="3">The sequence shown here is derived from an EMBL/GenBank/DDBJ whole genome shotgun (WGS) entry which is preliminary data.</text>
</comment>
<feature type="domain" description="B30.2/SPRY" evidence="2">
    <location>
        <begin position="35"/>
        <end position="238"/>
    </location>
</feature>
<reference evidence="3" key="1">
    <citation type="submission" date="2021-01" db="EMBL/GenBank/DDBJ databases">
        <title>A chromosome-scale assembly of European eel, Anguilla anguilla.</title>
        <authorList>
            <person name="Henkel C."/>
            <person name="Jong-Raadsen S.A."/>
            <person name="Dufour S."/>
            <person name="Weltzien F.-A."/>
            <person name="Palstra A.P."/>
            <person name="Pelster B."/>
            <person name="Spaink H.P."/>
            <person name="Van Den Thillart G.E."/>
            <person name="Jansen H."/>
            <person name="Zahm M."/>
            <person name="Klopp C."/>
            <person name="Cedric C."/>
            <person name="Louis A."/>
            <person name="Berthelot C."/>
            <person name="Parey E."/>
            <person name="Roest Crollius H."/>
            <person name="Montfort J."/>
            <person name="Robinson-Rechavi M."/>
            <person name="Bucao C."/>
            <person name="Bouchez O."/>
            <person name="Gislard M."/>
            <person name="Lluch J."/>
            <person name="Milhes M."/>
            <person name="Lampietro C."/>
            <person name="Lopez Roques C."/>
            <person name="Donnadieu C."/>
            <person name="Braasch I."/>
            <person name="Desvignes T."/>
            <person name="Postlethwait J."/>
            <person name="Bobe J."/>
            <person name="Guiguen Y."/>
            <person name="Dirks R."/>
        </authorList>
    </citation>
    <scope>NUCLEOTIDE SEQUENCE</scope>
    <source>
        <strain evidence="3">Tag_6206</strain>
        <tissue evidence="3">Liver</tissue>
    </source>
</reference>
<name>A0A9D3MNP1_ANGAN</name>
<feature type="compositionally biased region" description="Polar residues" evidence="1">
    <location>
        <begin position="68"/>
        <end position="85"/>
    </location>
</feature>
<dbReference type="PROSITE" id="PS50188">
    <property type="entry name" value="B302_SPRY"/>
    <property type="match status" value="1"/>
</dbReference>
<organism evidence="3 4">
    <name type="scientific">Anguilla anguilla</name>
    <name type="common">European freshwater eel</name>
    <name type="synonym">Muraena anguilla</name>
    <dbReference type="NCBI Taxonomy" id="7936"/>
    <lineage>
        <taxon>Eukaryota</taxon>
        <taxon>Metazoa</taxon>
        <taxon>Chordata</taxon>
        <taxon>Craniata</taxon>
        <taxon>Vertebrata</taxon>
        <taxon>Euteleostomi</taxon>
        <taxon>Actinopterygii</taxon>
        <taxon>Neopterygii</taxon>
        <taxon>Teleostei</taxon>
        <taxon>Anguilliformes</taxon>
        <taxon>Anguillidae</taxon>
        <taxon>Anguilla</taxon>
    </lineage>
</organism>
<evidence type="ECO:0000256" key="1">
    <source>
        <dbReference type="SAM" id="MobiDB-lite"/>
    </source>
</evidence>
<dbReference type="GO" id="GO:0016567">
    <property type="term" value="P:protein ubiquitination"/>
    <property type="evidence" value="ECO:0007669"/>
    <property type="project" value="UniProtKB-ARBA"/>
</dbReference>
<dbReference type="SUPFAM" id="SSF49899">
    <property type="entry name" value="Concanavalin A-like lectins/glucanases"/>
    <property type="match status" value="1"/>
</dbReference>
<dbReference type="AlphaFoldDB" id="A0A9D3MNP1"/>
<dbReference type="GO" id="GO:0043161">
    <property type="term" value="P:proteasome-mediated ubiquitin-dependent protein catabolic process"/>
    <property type="evidence" value="ECO:0007669"/>
    <property type="project" value="TreeGrafter"/>
</dbReference>
<evidence type="ECO:0000313" key="3">
    <source>
        <dbReference type="EMBL" id="KAG5852020.1"/>
    </source>
</evidence>
<dbReference type="Proteomes" id="UP001044222">
    <property type="component" value="Unassembled WGS sequence"/>
</dbReference>
<accession>A0A9D3MNP1</accession>
<dbReference type="InterPro" id="IPR001870">
    <property type="entry name" value="B30.2/SPRY"/>
</dbReference>
<evidence type="ECO:0000313" key="4">
    <source>
        <dbReference type="Proteomes" id="UP001044222"/>
    </source>
</evidence>
<dbReference type="SMART" id="SM00449">
    <property type="entry name" value="SPRY"/>
    <property type="match status" value="1"/>
</dbReference>
<dbReference type="PANTHER" id="PTHR12245:SF15">
    <property type="entry name" value="SPRY DOMAIN-CONTAINING SOCS BOX PROTEIN 2-LIKE ISOFORM X1"/>
    <property type="match status" value="1"/>
</dbReference>
<protein>
    <recommendedName>
        <fullName evidence="2">B30.2/SPRY domain-containing protein</fullName>
    </recommendedName>
</protein>